<dbReference type="PANTHER" id="PTHR45527">
    <property type="entry name" value="NONRIBOSOMAL PEPTIDE SYNTHETASE"/>
    <property type="match status" value="1"/>
</dbReference>
<feature type="region of interest" description="Disordered" evidence="4">
    <location>
        <begin position="454"/>
        <end position="475"/>
    </location>
</feature>
<dbReference type="InterPro" id="IPR006162">
    <property type="entry name" value="Ppantetheine_attach_site"/>
</dbReference>
<dbReference type="SUPFAM" id="SSF56801">
    <property type="entry name" value="Acetyl-CoA synthetase-like"/>
    <property type="match status" value="1"/>
</dbReference>
<dbReference type="GO" id="GO:0031177">
    <property type="term" value="F:phosphopantetheine binding"/>
    <property type="evidence" value="ECO:0007669"/>
    <property type="project" value="InterPro"/>
</dbReference>
<dbReference type="PROSITE" id="PS00455">
    <property type="entry name" value="AMP_BINDING"/>
    <property type="match status" value="1"/>
</dbReference>
<dbReference type="Pfam" id="PF00501">
    <property type="entry name" value="AMP-binding"/>
    <property type="match status" value="1"/>
</dbReference>
<dbReference type="InterPro" id="IPR020845">
    <property type="entry name" value="AMP-binding_CS"/>
</dbReference>
<evidence type="ECO:0000313" key="7">
    <source>
        <dbReference type="Proteomes" id="UP000286716"/>
    </source>
</evidence>
<dbReference type="EMBL" id="QHHU01000006">
    <property type="protein sequence ID" value="RSM48727.1"/>
    <property type="molecule type" value="Genomic_DNA"/>
</dbReference>
<dbReference type="InterPro" id="IPR020806">
    <property type="entry name" value="PKS_PP-bd"/>
</dbReference>
<proteinExistence type="predicted"/>
<dbReference type="Gene3D" id="1.10.1200.10">
    <property type="entry name" value="ACP-like"/>
    <property type="match status" value="1"/>
</dbReference>
<keyword evidence="7" id="KW-1185">Reference proteome</keyword>
<dbReference type="GO" id="GO:0044550">
    <property type="term" value="P:secondary metabolite biosynthetic process"/>
    <property type="evidence" value="ECO:0007669"/>
    <property type="project" value="TreeGrafter"/>
</dbReference>
<accession>A0A428X0I6</accession>
<sequence>MAGLLTRFHAAVRRSPERIAVRDTAATLTFAELDRRTAALAGALRAQGVGRGDRVGVALGRGRDLVVALLAVWRTGAAYVPLDPAYPADRLAFMAADAEIRVLVSATAVPWLPADAVVVAPGAEGPLAPDTAVSDLDPAYVIYTSGSTGRPKGVPAHHGAVATLVAALEQAGMYAAGPRVVAWNASVSFDASVQQWARVCRGDTVVVLDDAHRTDPARLVAWLDEGGVTDLDLTPSHWTALREHLPGRAVRLFIGGEPIPEPMWRELAESGLEALNLYGPTESTVDATATWVTGPAPHIGVPLAGIRAHILDSALRPAPSGELYLSGPRLTAGYLGRPGLTAGRFVPDPFGEPGSRLYRTGDEVRWSAGGTLEFLGRLDRQVKLRGYRIELGEIEAVLRDCPGVTSAVVVLRDEQLVAYHVGGGELREAAAATLPEYMVPAAFVRLDELPRTPNGKLDTAALPAPEAGSGGPAPSGPVEELIADVWSEVLGRDGVGADDDFFALGGHSLVALRVVARLKKNFGVPVSTKDVYRHPKLADLAKHVSALATT</sequence>
<comment type="caution">
    <text evidence="6">The sequence shown here is derived from an EMBL/GenBank/DDBJ whole genome shotgun (WGS) entry which is preliminary data.</text>
</comment>
<feature type="domain" description="Carrier" evidence="5">
    <location>
        <begin position="473"/>
        <end position="548"/>
    </location>
</feature>
<evidence type="ECO:0000256" key="2">
    <source>
        <dbReference type="ARBA" id="ARBA00022450"/>
    </source>
</evidence>
<evidence type="ECO:0000256" key="1">
    <source>
        <dbReference type="ARBA" id="ARBA00001957"/>
    </source>
</evidence>
<dbReference type="InterPro" id="IPR000873">
    <property type="entry name" value="AMP-dep_synth/lig_dom"/>
</dbReference>
<dbReference type="InterPro" id="IPR025110">
    <property type="entry name" value="AMP-bd_C"/>
</dbReference>
<dbReference type="AlphaFoldDB" id="A0A428X0I6"/>
<dbReference type="OrthoDB" id="3243414at2"/>
<dbReference type="CDD" id="cd05930">
    <property type="entry name" value="A_NRPS"/>
    <property type="match status" value="1"/>
</dbReference>
<dbReference type="InterPro" id="IPR045851">
    <property type="entry name" value="AMP-bd_C_sf"/>
</dbReference>
<dbReference type="InterPro" id="IPR036736">
    <property type="entry name" value="ACP-like_sf"/>
</dbReference>
<dbReference type="GO" id="GO:0043041">
    <property type="term" value="P:amino acid activation for nonribosomal peptide biosynthetic process"/>
    <property type="evidence" value="ECO:0007669"/>
    <property type="project" value="TreeGrafter"/>
</dbReference>
<protein>
    <submittedName>
        <fullName evidence="6">Amino acid adenylation domain-containing protein</fullName>
    </submittedName>
</protein>
<dbReference type="SUPFAM" id="SSF47336">
    <property type="entry name" value="ACP-like"/>
    <property type="match status" value="1"/>
</dbReference>
<keyword evidence="3" id="KW-0597">Phosphoprotein</keyword>
<name>A0A428X0I6_AMYBA</name>
<dbReference type="PROSITE" id="PS50075">
    <property type="entry name" value="CARRIER"/>
    <property type="match status" value="1"/>
</dbReference>
<evidence type="ECO:0000256" key="4">
    <source>
        <dbReference type="SAM" id="MobiDB-lite"/>
    </source>
</evidence>
<keyword evidence="2" id="KW-0596">Phosphopantetheine</keyword>
<organism evidence="6 7">
    <name type="scientific">Amycolatopsis balhimycina DSM 5908</name>
    <dbReference type="NCBI Taxonomy" id="1081091"/>
    <lineage>
        <taxon>Bacteria</taxon>
        <taxon>Bacillati</taxon>
        <taxon>Actinomycetota</taxon>
        <taxon>Actinomycetes</taxon>
        <taxon>Pseudonocardiales</taxon>
        <taxon>Pseudonocardiaceae</taxon>
        <taxon>Amycolatopsis</taxon>
    </lineage>
</organism>
<dbReference type="GO" id="GO:0005829">
    <property type="term" value="C:cytosol"/>
    <property type="evidence" value="ECO:0007669"/>
    <property type="project" value="TreeGrafter"/>
</dbReference>
<dbReference type="PROSITE" id="PS00012">
    <property type="entry name" value="PHOSPHOPANTETHEINE"/>
    <property type="match status" value="1"/>
</dbReference>
<evidence type="ECO:0000259" key="5">
    <source>
        <dbReference type="PROSITE" id="PS50075"/>
    </source>
</evidence>
<dbReference type="Proteomes" id="UP000286716">
    <property type="component" value="Unassembled WGS sequence"/>
</dbReference>
<dbReference type="SMART" id="SM00823">
    <property type="entry name" value="PKS_PP"/>
    <property type="match status" value="1"/>
</dbReference>
<dbReference type="Pfam" id="PF13193">
    <property type="entry name" value="AMP-binding_C"/>
    <property type="match status" value="1"/>
</dbReference>
<dbReference type="PANTHER" id="PTHR45527:SF1">
    <property type="entry name" value="FATTY ACID SYNTHASE"/>
    <property type="match status" value="1"/>
</dbReference>
<dbReference type="InterPro" id="IPR010071">
    <property type="entry name" value="AA_adenyl_dom"/>
</dbReference>
<dbReference type="Gene3D" id="3.40.50.980">
    <property type="match status" value="2"/>
</dbReference>
<dbReference type="NCBIfam" id="TIGR01733">
    <property type="entry name" value="AA-adenyl-dom"/>
    <property type="match status" value="1"/>
</dbReference>
<dbReference type="Gene3D" id="3.30.300.30">
    <property type="match status" value="1"/>
</dbReference>
<evidence type="ECO:0000313" key="6">
    <source>
        <dbReference type="EMBL" id="RSM48727.1"/>
    </source>
</evidence>
<gene>
    <name evidence="6" type="ORF">DMA12_06300</name>
</gene>
<comment type="cofactor">
    <cofactor evidence="1">
        <name>pantetheine 4'-phosphate</name>
        <dbReference type="ChEBI" id="CHEBI:47942"/>
    </cofactor>
</comment>
<dbReference type="InterPro" id="IPR009081">
    <property type="entry name" value="PP-bd_ACP"/>
</dbReference>
<dbReference type="FunFam" id="1.10.1200.10:FF:000005">
    <property type="entry name" value="Nonribosomal peptide synthetase 1"/>
    <property type="match status" value="1"/>
</dbReference>
<dbReference type="Gene3D" id="2.30.38.10">
    <property type="entry name" value="Luciferase, Domain 3"/>
    <property type="match status" value="1"/>
</dbReference>
<dbReference type="RefSeq" id="WP_020647136.1">
    <property type="nucleotide sequence ID" value="NZ_QHHU01000006.1"/>
</dbReference>
<evidence type="ECO:0000256" key="3">
    <source>
        <dbReference type="ARBA" id="ARBA00022553"/>
    </source>
</evidence>
<reference evidence="6 7" key="1">
    <citation type="submission" date="2018-05" db="EMBL/GenBank/DDBJ databases">
        <title>Evolution of GPA BGCs.</title>
        <authorList>
            <person name="Waglechner N."/>
            <person name="Wright G.D."/>
        </authorList>
    </citation>
    <scope>NUCLEOTIDE SEQUENCE [LARGE SCALE GENOMIC DNA]</scope>
    <source>
        <strain evidence="6 7">DSM 5908</strain>
    </source>
</reference>
<dbReference type="Pfam" id="PF00550">
    <property type="entry name" value="PP-binding"/>
    <property type="match status" value="1"/>
</dbReference>